<reference evidence="2 3" key="1">
    <citation type="submission" date="2020-04" db="EMBL/GenBank/DDBJ databases">
        <title>Genome sequencing of novel species.</title>
        <authorList>
            <person name="Heo J."/>
            <person name="Kim S.-J."/>
            <person name="Kim J.-S."/>
            <person name="Hong S.-B."/>
            <person name="Kwon S.-W."/>
        </authorList>
    </citation>
    <scope>NUCLEOTIDE SEQUENCE [LARGE SCALE GENOMIC DNA]</scope>
    <source>
        <strain evidence="2 3">F39-2</strain>
    </source>
</reference>
<feature type="signal peptide" evidence="1">
    <location>
        <begin position="1"/>
        <end position="20"/>
    </location>
</feature>
<dbReference type="AlphaFoldDB" id="A0A7L5E6W7"/>
<protein>
    <submittedName>
        <fullName evidence="2">RHS repeat protein</fullName>
    </submittedName>
</protein>
<evidence type="ECO:0000313" key="2">
    <source>
        <dbReference type="EMBL" id="QJD96116.1"/>
    </source>
</evidence>
<gene>
    <name evidence="2" type="ORF">HH214_09630</name>
</gene>
<organism evidence="2 3">
    <name type="scientific">Mucilaginibacter robiniae</name>
    <dbReference type="NCBI Taxonomy" id="2728022"/>
    <lineage>
        <taxon>Bacteria</taxon>
        <taxon>Pseudomonadati</taxon>
        <taxon>Bacteroidota</taxon>
        <taxon>Sphingobacteriia</taxon>
        <taxon>Sphingobacteriales</taxon>
        <taxon>Sphingobacteriaceae</taxon>
        <taxon>Mucilaginibacter</taxon>
    </lineage>
</organism>
<evidence type="ECO:0000256" key="1">
    <source>
        <dbReference type="SAM" id="SignalP"/>
    </source>
</evidence>
<name>A0A7L5E6W7_9SPHI</name>
<proteinExistence type="predicted"/>
<dbReference type="Gene3D" id="2.180.10.10">
    <property type="entry name" value="RHS repeat-associated core"/>
    <property type="match status" value="1"/>
</dbReference>
<dbReference type="Proteomes" id="UP000503278">
    <property type="component" value="Chromosome"/>
</dbReference>
<keyword evidence="1" id="KW-0732">Signal</keyword>
<feature type="chain" id="PRO_5029895348" evidence="1">
    <location>
        <begin position="21"/>
        <end position="1177"/>
    </location>
</feature>
<dbReference type="EMBL" id="CP051682">
    <property type="protein sequence ID" value="QJD96116.1"/>
    <property type="molecule type" value="Genomic_DNA"/>
</dbReference>
<sequence length="1177" mass="130994">MKLYIITLALLLQFSNLIFAQQRPSSINNFTLPKAPDIATLLKFAETPVSYFNGTANIEVPLYEIKTGDLSFPISINYNTSGIKVAEEAGWIGLGWNISTVGAVQETPFSTFENKEKFDIVPPSFTGQPTPQTVLTNVVNRGTLFSDSQGECHLYNIQAASANYEPDLYTMSANGISEKFFIPNGSINKQMVSVNGQNIRFTANGEHNFTAIMPDGTQYIFRDVAVTQTPGLSTTAPNTTFQYSVYLSQIISPAGRTISFKYSPAINTFSQQTRSQTWAVDTYNQFFPNDFLNASSSIQNLYLSEINFDNGHIVFNSSEREDMAGRKLDQIAIYKEGNVDPIKLVKFGYTYFADPVGSYGDYTVDNLPSDNPSVATADESYRQKRLKLLSVQIDNNPAYQFDYDSTPLPYKTSWAQDIWGYFNGNTIKSLLPNYNDLAFTDYQPSLDIIEAAKKTTLGFRAADFNFTKAGILTRVTYPTGGYTEYKYEPHTFSKEQLSQNLVDNVVAVDAIGTGIQQKEFDVPAVNYVSANGTVNPTYLNVRLFCQGGVGKCAVAGQGTAGGANPYFPNGSGNNNYSMYALLEKQNPNTGIWELDQNNIFDSNNSLISSGAYCGVANVLRELAPGHYRLTAQFPVNQTGTLGGFSSHIDITYKVMNSTVNKVTYSGPGLRIGQIIDYTSQGQIAHQRKISYEGGQLMTPTVFFRYSYGPFGGYMGPSCSTNKDLVDQYNAILRNNSALRNSCHGSEFQTAPPDVLTTRNYSILYSNPSLPYSYSANGSLYGYSTVYEQRIGGNNQDQGRTVYQYNCKPDAYFFYGYNLPGIPSVPYLDNGKLIEQQEQKRNDKGDYTTIHSVHYDYTIGKPFVYWASKGEYLPRINQDGSPEFSCRGAYSFDPQAEYLHFYPIKTGHVNVSSKIESSLDGNSSLIATTTYIYNINNQQRITSTLGSNGKTYTVQNYYPSDYNVTDDFTSDMRNANMLDYPIESVVSIDGQASQGSYNEYASHDKIITPTNSYALQTLSPFALTPSIPNNKRDNHYVQQIHYTYNSKGNLIDSQKPSGPTTVYLWGYNNQYPIAEVRNASYQEVAAVLGQATIDQLAGSTSSDAAAVRNALNVLRTDNRLKKAMVTTYTYEPLVGMTSQTDAKGMTTYYEYDGFQRLLNIKDAQGNIVKHYDYHYQNQ</sequence>
<dbReference type="KEGG" id="mrob:HH214_09630"/>
<accession>A0A7L5E6W7</accession>
<evidence type="ECO:0000313" key="3">
    <source>
        <dbReference type="Proteomes" id="UP000503278"/>
    </source>
</evidence>
<keyword evidence="3" id="KW-1185">Reference proteome</keyword>
<dbReference type="RefSeq" id="WP_169607228.1">
    <property type="nucleotide sequence ID" value="NZ_CP051682.1"/>
</dbReference>